<dbReference type="Proteomes" id="UP000324222">
    <property type="component" value="Unassembled WGS sequence"/>
</dbReference>
<accession>A0A5B7J758</accession>
<gene>
    <name evidence="1" type="ORF">E2C01_088809</name>
</gene>
<dbReference type="EMBL" id="VSRR010095689">
    <property type="protein sequence ID" value="MPC93671.1"/>
    <property type="molecule type" value="Genomic_DNA"/>
</dbReference>
<keyword evidence="2" id="KW-1185">Reference proteome</keyword>
<proteinExistence type="predicted"/>
<evidence type="ECO:0000313" key="1">
    <source>
        <dbReference type="EMBL" id="MPC93671.1"/>
    </source>
</evidence>
<dbReference type="AlphaFoldDB" id="A0A5B7J758"/>
<evidence type="ECO:0000313" key="2">
    <source>
        <dbReference type="Proteomes" id="UP000324222"/>
    </source>
</evidence>
<protein>
    <submittedName>
        <fullName evidence="1">Uncharacterized protein</fullName>
    </submittedName>
</protein>
<comment type="caution">
    <text evidence="1">The sequence shown here is derived from an EMBL/GenBank/DDBJ whole genome shotgun (WGS) entry which is preliminary data.</text>
</comment>
<sequence length="75" mass="8308">MTLMPLKTSDHLLFGKREPGGVAGRGRWSSPGAAVGRGQPGWRNWYTERQACLLNFVIAWWGLRQGTSREHVSAG</sequence>
<organism evidence="1 2">
    <name type="scientific">Portunus trituberculatus</name>
    <name type="common">Swimming crab</name>
    <name type="synonym">Neptunus trituberculatus</name>
    <dbReference type="NCBI Taxonomy" id="210409"/>
    <lineage>
        <taxon>Eukaryota</taxon>
        <taxon>Metazoa</taxon>
        <taxon>Ecdysozoa</taxon>
        <taxon>Arthropoda</taxon>
        <taxon>Crustacea</taxon>
        <taxon>Multicrustacea</taxon>
        <taxon>Malacostraca</taxon>
        <taxon>Eumalacostraca</taxon>
        <taxon>Eucarida</taxon>
        <taxon>Decapoda</taxon>
        <taxon>Pleocyemata</taxon>
        <taxon>Brachyura</taxon>
        <taxon>Eubrachyura</taxon>
        <taxon>Portunoidea</taxon>
        <taxon>Portunidae</taxon>
        <taxon>Portuninae</taxon>
        <taxon>Portunus</taxon>
    </lineage>
</organism>
<name>A0A5B7J758_PORTR</name>
<reference evidence="1 2" key="1">
    <citation type="submission" date="2019-05" db="EMBL/GenBank/DDBJ databases">
        <title>Another draft genome of Portunus trituberculatus and its Hox gene families provides insights of decapod evolution.</title>
        <authorList>
            <person name="Jeong J.-H."/>
            <person name="Song I."/>
            <person name="Kim S."/>
            <person name="Choi T."/>
            <person name="Kim D."/>
            <person name="Ryu S."/>
            <person name="Kim W."/>
        </authorList>
    </citation>
    <scope>NUCLEOTIDE SEQUENCE [LARGE SCALE GENOMIC DNA]</scope>
    <source>
        <tissue evidence="1">Muscle</tissue>
    </source>
</reference>